<gene>
    <name evidence="2" type="ORF">HPBE_LOCUS18953</name>
</gene>
<evidence type="ECO:0000313" key="3">
    <source>
        <dbReference type="Proteomes" id="UP000050761"/>
    </source>
</evidence>
<keyword evidence="3" id="KW-1185">Reference proteome</keyword>
<evidence type="ECO:0000259" key="1">
    <source>
        <dbReference type="Pfam" id="PF26215"/>
    </source>
</evidence>
<dbReference type="PANTHER" id="PTHR21301:SF10">
    <property type="entry name" value="REVERSE TRANSCRIPTASE DOMAIN-CONTAINING PROTEIN"/>
    <property type="match status" value="1"/>
</dbReference>
<reference evidence="2 3" key="1">
    <citation type="submission" date="2018-11" db="EMBL/GenBank/DDBJ databases">
        <authorList>
            <consortium name="Pathogen Informatics"/>
        </authorList>
    </citation>
    <scope>NUCLEOTIDE SEQUENCE [LARGE SCALE GENOMIC DNA]</scope>
</reference>
<name>A0A183GAC1_HELPZ</name>
<reference evidence="4" key="2">
    <citation type="submission" date="2019-09" db="UniProtKB">
        <authorList>
            <consortium name="WormBaseParasite"/>
        </authorList>
    </citation>
    <scope>IDENTIFICATION</scope>
</reference>
<dbReference type="WBParaSite" id="HPBE_0001895401-mRNA-1">
    <property type="protein sequence ID" value="HPBE_0001895401-mRNA-1"/>
    <property type="gene ID" value="HPBE_0001895401"/>
</dbReference>
<dbReference type="AlphaFoldDB" id="A0A183GAC1"/>
<dbReference type="Pfam" id="PF26215">
    <property type="entry name" value="HTH_animal"/>
    <property type="match status" value="1"/>
</dbReference>
<dbReference type="OrthoDB" id="5839195at2759"/>
<dbReference type="InterPro" id="IPR058912">
    <property type="entry name" value="HTH_animal"/>
</dbReference>
<accession>A0A183GAC1</accession>
<accession>A0A3P8ENH8</accession>
<protein>
    <submittedName>
        <fullName evidence="4">Reverse transcriptase domain-containing protein</fullName>
    </submittedName>
</protein>
<organism evidence="3 4">
    <name type="scientific">Heligmosomoides polygyrus</name>
    <name type="common">Parasitic roundworm</name>
    <dbReference type="NCBI Taxonomy" id="6339"/>
    <lineage>
        <taxon>Eukaryota</taxon>
        <taxon>Metazoa</taxon>
        <taxon>Ecdysozoa</taxon>
        <taxon>Nematoda</taxon>
        <taxon>Chromadorea</taxon>
        <taxon>Rhabditida</taxon>
        <taxon>Rhabditina</taxon>
        <taxon>Rhabditomorpha</taxon>
        <taxon>Strongyloidea</taxon>
        <taxon>Heligmosomidae</taxon>
        <taxon>Heligmosomoides</taxon>
    </lineage>
</organism>
<dbReference type="EMBL" id="UZAH01031031">
    <property type="protein sequence ID" value="VDP13499.1"/>
    <property type="molecule type" value="Genomic_DNA"/>
</dbReference>
<proteinExistence type="predicted"/>
<evidence type="ECO:0000313" key="2">
    <source>
        <dbReference type="EMBL" id="VDP13499.1"/>
    </source>
</evidence>
<sequence>MSQRLAPVLAIVFMSKIEEPVMECRPLLYCHYIDDCFIVCATQNEMDMCFELLNQQAEHIKLTRVKPTDNWSAHPSQTKRATIKNVFRTAAAVFSDSDLKSAHPSQTKRATIKNMFRTAAAVSSDSDLNTEVRNCIRKAGLDSMVRMIEVPPANLKARLVRNRLYDSCCVVYLIKCMGCNGEYIGETGRPLGERVKEHLGVLRRCDIAGPLGEHRLRCHNGAGIDVAVTILAREFEISARKTLEALWIAARNPTINRKEERVPVIQELAPYVDLCGLEPEDSLLEAR</sequence>
<dbReference type="Proteomes" id="UP000050761">
    <property type="component" value="Unassembled WGS sequence"/>
</dbReference>
<feature type="domain" description="Helix-turn-helix" evidence="1">
    <location>
        <begin position="100"/>
        <end position="137"/>
    </location>
</feature>
<evidence type="ECO:0000313" key="4">
    <source>
        <dbReference type="WBParaSite" id="HPBE_0001895401-mRNA-1"/>
    </source>
</evidence>
<dbReference type="PANTHER" id="PTHR21301">
    <property type="entry name" value="REVERSE TRANSCRIPTASE"/>
    <property type="match status" value="1"/>
</dbReference>